<feature type="transmembrane region" description="Helical" evidence="1">
    <location>
        <begin position="165"/>
        <end position="186"/>
    </location>
</feature>
<dbReference type="AlphaFoldDB" id="A0A918VDP8"/>
<keyword evidence="1" id="KW-0812">Transmembrane</keyword>
<feature type="transmembrane region" description="Helical" evidence="1">
    <location>
        <begin position="142"/>
        <end position="159"/>
    </location>
</feature>
<proteinExistence type="predicted"/>
<keyword evidence="1" id="KW-0472">Membrane</keyword>
<name>A0A918VDP8_9FLAO</name>
<feature type="transmembrane region" description="Helical" evidence="1">
    <location>
        <begin position="361"/>
        <end position="382"/>
    </location>
</feature>
<evidence type="ECO:0000313" key="3">
    <source>
        <dbReference type="Proteomes" id="UP000636004"/>
    </source>
</evidence>
<dbReference type="EMBL" id="BMWZ01000007">
    <property type="protein sequence ID" value="GGZ89968.1"/>
    <property type="molecule type" value="Genomic_DNA"/>
</dbReference>
<comment type="caution">
    <text evidence="2">The sequence shown here is derived from an EMBL/GenBank/DDBJ whole genome shotgun (WGS) entry which is preliminary data.</text>
</comment>
<gene>
    <name evidence="2" type="ORF">GCM10007028_30370</name>
</gene>
<sequence>MDTELIPIPMTKSFKKILLNIHLWLGLASGIIVFIVAITGCIYVFSYDIKDLIYKDRNEVLVSKNANRVTISQLIKTAENTFNNNYSFQNIVISDALNHSVSISFLDVDDNAFGYHNYMSFYKTVYLNPYNGKIIYIENTKWEFFNVALAIHMNLFMGYNTVSHYIIAGATWIFVIMLISGLILWWPKKSQRKQSFWFRWKKTSKWRRKNYDLHRVFGFYVFLIALILALTGLMWASKSFNSSVKWVANGGKTMPYAAISKPIKPTNAEQPFDAILSTTKTKYPQFEYLLIRKHPKPSVPYIVRVYKKGEQNFKRTELYFDRQTAELLNTFKFSDKNNGEKIQALNYDLHVGTIGGLPTQIVVFLVSLLIASLPVTGFIIWYGRKNKKKKVLDNI</sequence>
<protein>
    <submittedName>
        <fullName evidence="2">Membrane protein</fullName>
    </submittedName>
</protein>
<organism evidence="2 3">
    <name type="scientific">Algibacter mikhailovii</name>
    <dbReference type="NCBI Taxonomy" id="425498"/>
    <lineage>
        <taxon>Bacteria</taxon>
        <taxon>Pseudomonadati</taxon>
        <taxon>Bacteroidota</taxon>
        <taxon>Flavobacteriia</taxon>
        <taxon>Flavobacteriales</taxon>
        <taxon>Flavobacteriaceae</taxon>
        <taxon>Algibacter</taxon>
    </lineage>
</organism>
<evidence type="ECO:0000313" key="2">
    <source>
        <dbReference type="EMBL" id="GGZ89968.1"/>
    </source>
</evidence>
<keyword evidence="3" id="KW-1185">Reference proteome</keyword>
<reference evidence="2" key="1">
    <citation type="journal article" date="2014" name="Int. J. Syst. Evol. Microbiol.">
        <title>Complete genome sequence of Corynebacterium casei LMG S-19264T (=DSM 44701T), isolated from a smear-ripened cheese.</title>
        <authorList>
            <consortium name="US DOE Joint Genome Institute (JGI-PGF)"/>
            <person name="Walter F."/>
            <person name="Albersmeier A."/>
            <person name="Kalinowski J."/>
            <person name="Ruckert C."/>
        </authorList>
    </citation>
    <scope>NUCLEOTIDE SEQUENCE</scope>
    <source>
        <strain evidence="2">KCTC 12710</strain>
    </source>
</reference>
<dbReference type="InterPro" id="IPR005625">
    <property type="entry name" value="PepSY-ass_TM"/>
</dbReference>
<dbReference type="Pfam" id="PF03929">
    <property type="entry name" value="PepSY_TM"/>
    <property type="match status" value="1"/>
</dbReference>
<keyword evidence="1" id="KW-1133">Transmembrane helix</keyword>
<dbReference type="Proteomes" id="UP000636004">
    <property type="component" value="Unassembled WGS sequence"/>
</dbReference>
<accession>A0A918VDP8</accession>
<reference evidence="2" key="2">
    <citation type="submission" date="2020-09" db="EMBL/GenBank/DDBJ databases">
        <authorList>
            <person name="Sun Q."/>
            <person name="Kim S."/>
        </authorList>
    </citation>
    <scope>NUCLEOTIDE SEQUENCE</scope>
    <source>
        <strain evidence="2">KCTC 12710</strain>
    </source>
</reference>
<feature type="transmembrane region" description="Helical" evidence="1">
    <location>
        <begin position="217"/>
        <end position="236"/>
    </location>
</feature>
<feature type="transmembrane region" description="Helical" evidence="1">
    <location>
        <begin position="21"/>
        <end position="45"/>
    </location>
</feature>
<evidence type="ECO:0000256" key="1">
    <source>
        <dbReference type="SAM" id="Phobius"/>
    </source>
</evidence>
<dbReference type="PANTHER" id="PTHR34219">
    <property type="entry name" value="IRON-REGULATED INNER MEMBRANE PROTEIN-RELATED"/>
    <property type="match status" value="1"/>
</dbReference>